<dbReference type="Proteomes" id="UP001319846">
    <property type="component" value="Unassembled WGS sequence"/>
</dbReference>
<sequence>MSVRSLGSLTLDMVLKTGNFTGPMDKAQRDTQRKMRQMEKDAKMAAAGIAAIAAGAAAGAAGLYAYAKSNMDTIDANAKLARSLGGTIDGLRAVNMAASDSGLDGMEASLNRMNRRLGAVEMNGGPALKTVERLKLNLQEMKGMDVDQQLAYVADRIRDSGVSAQEAARHLQQLGFEQRGATELFLKGGDAIRNARQEIEDYGLSVSMVDAAAIEDANDAIARMGLSSEALGNAVAVRLAPSLHAMADSVNDVTKAFHAGDYDLQLEVMKGIAVGVAGAAGAYVTYRVAVNAATIAQWAFNAAIRVNPLGALVTVAGAAVGAIYTFREELGLVSPKIQSATDRVDDMTSALDANSQAALKNAKAMLEAERQFQQFRQTTLAMAVSNQREIVAEEQRQWNSVGGQQAFGMGQRSEAQQALHDLQVELMDTRNAIEAAGGSVAEIDAKLAELGNTTRETTQTTEDQTSESERATKAIANQIAALQMQAKTLGMAEDEMVLYKLAQEGATDAQLASARVALETISAYEASEKAAEDYRALLVELRTTEERLTAQVAERLAVLDAANVAGEEYAEVAAKIAVAGFADAPSYGGLDATIGGAFGELNKIAEAENQLQEWYATQLDMLNNYRQERADLTEQWNEQERALKEKHEAELARIEKARQIAQLAGAESLFGDMASITKAFAGEQSGIYKAMFAAEKAFAIASSIVSIQQGIAGAAALPFPANIPAMASVAAATAGIVTTIQGTGLAGMAHDGIDSIPETGTWLLEKGEKVTTASTSAKLDRTLDDTNAKMDAMLARTESQMNRPGGSDSGSGFAPVVHVDARGSTNPAETARLVGDAVRQSLREVAQDFNDNGPLRQQLGV</sequence>
<organism evidence="1 2">
    <name type="scientific">Vreelandella aquamarina</name>
    <dbReference type="NCBI Taxonomy" id="77097"/>
    <lineage>
        <taxon>Bacteria</taxon>
        <taxon>Pseudomonadati</taxon>
        <taxon>Pseudomonadota</taxon>
        <taxon>Gammaproteobacteria</taxon>
        <taxon>Oceanospirillales</taxon>
        <taxon>Halomonadaceae</taxon>
        <taxon>Vreelandella</taxon>
    </lineage>
</organism>
<evidence type="ECO:0000313" key="2">
    <source>
        <dbReference type="Proteomes" id="UP001319846"/>
    </source>
</evidence>
<accession>A0ACC5VY12</accession>
<reference evidence="1" key="1">
    <citation type="submission" date="2020-06" db="EMBL/GenBank/DDBJ databases">
        <title>Whole Genome Sequence of Halomonas aquamarina MB598.</title>
        <authorList>
            <person name="Pervaiz M."/>
            <person name="Fariq A."/>
            <person name="Yasmin A."/>
            <person name="Welch M."/>
        </authorList>
    </citation>
    <scope>NUCLEOTIDE SEQUENCE</scope>
    <source>
        <strain evidence="1">MB598</strain>
    </source>
</reference>
<dbReference type="EMBL" id="JABYQT010000017">
    <property type="protein sequence ID" value="MBZ5489140.1"/>
    <property type="molecule type" value="Genomic_DNA"/>
</dbReference>
<name>A0ACC5VY12_9GAMM</name>
<protein>
    <submittedName>
        <fullName evidence="1">Uncharacterized protein</fullName>
    </submittedName>
</protein>
<gene>
    <name evidence="1" type="ORF">HW452_16595</name>
</gene>
<keyword evidence="2" id="KW-1185">Reference proteome</keyword>
<proteinExistence type="predicted"/>
<evidence type="ECO:0000313" key="1">
    <source>
        <dbReference type="EMBL" id="MBZ5489140.1"/>
    </source>
</evidence>
<comment type="caution">
    <text evidence="1">The sequence shown here is derived from an EMBL/GenBank/DDBJ whole genome shotgun (WGS) entry which is preliminary data.</text>
</comment>